<dbReference type="InterPro" id="IPR013813">
    <property type="entry name" value="Endoribo_LPSP/chorism_mut-like"/>
</dbReference>
<reference evidence="2" key="1">
    <citation type="journal article" date="2019" name="Int. J. Syst. Evol. Microbiol.">
        <title>The Global Catalogue of Microorganisms (GCM) 10K type strain sequencing project: providing services to taxonomists for standard genome sequencing and annotation.</title>
        <authorList>
            <consortium name="The Broad Institute Genomics Platform"/>
            <consortium name="The Broad Institute Genome Sequencing Center for Infectious Disease"/>
            <person name="Wu L."/>
            <person name="Ma J."/>
        </authorList>
    </citation>
    <scope>NUCLEOTIDE SEQUENCE [LARGE SCALE GENOMIC DNA]</scope>
    <source>
        <strain evidence="2">JCM 17839</strain>
    </source>
</reference>
<protein>
    <submittedName>
        <fullName evidence="1">RidA family protein</fullName>
    </submittedName>
</protein>
<dbReference type="InterPro" id="IPR006175">
    <property type="entry name" value="YjgF/YER057c/UK114"/>
</dbReference>
<dbReference type="RefSeq" id="WP_345185893.1">
    <property type="nucleotide sequence ID" value="NZ_BAABGP010000009.1"/>
</dbReference>
<dbReference type="Pfam" id="PF01042">
    <property type="entry name" value="Ribonuc_L-PSP"/>
    <property type="match status" value="1"/>
</dbReference>
<dbReference type="InterPro" id="IPR035959">
    <property type="entry name" value="RutC-like_sf"/>
</dbReference>
<dbReference type="SUPFAM" id="SSF55298">
    <property type="entry name" value="YjgF-like"/>
    <property type="match status" value="1"/>
</dbReference>
<accession>A0ABP8PC18</accession>
<gene>
    <name evidence="1" type="ORF">GCM10023171_15770</name>
</gene>
<name>A0ABP8PC18_9MICO</name>
<dbReference type="EMBL" id="BAABGP010000009">
    <property type="protein sequence ID" value="GAA4483758.1"/>
    <property type="molecule type" value="Genomic_DNA"/>
</dbReference>
<evidence type="ECO:0000313" key="2">
    <source>
        <dbReference type="Proteomes" id="UP001500731"/>
    </source>
</evidence>
<dbReference type="Proteomes" id="UP001500731">
    <property type="component" value="Unassembled WGS sequence"/>
</dbReference>
<sequence length="167" mass="17096">MSSRRHAAIVARLAEAGYTLPETPLPIAAYSPAVIAGSFAYTSGQLPLVNGKLALTGRVGDEEGDVSPRDAAEQAARCTLNALAALVAVLGDLSRITRVIKITGFVASSPDFTEQSSVVDGASRLLVTAFGDDGIHARSAVGVAALPKGSPVEVELVVQIADDSPSQ</sequence>
<keyword evidence="2" id="KW-1185">Reference proteome</keyword>
<organism evidence="1 2">
    <name type="scientific">Microbacterium panaciterrae</name>
    <dbReference type="NCBI Taxonomy" id="985759"/>
    <lineage>
        <taxon>Bacteria</taxon>
        <taxon>Bacillati</taxon>
        <taxon>Actinomycetota</taxon>
        <taxon>Actinomycetes</taxon>
        <taxon>Micrococcales</taxon>
        <taxon>Microbacteriaceae</taxon>
        <taxon>Microbacterium</taxon>
    </lineage>
</organism>
<evidence type="ECO:0000313" key="1">
    <source>
        <dbReference type="EMBL" id="GAA4483758.1"/>
    </source>
</evidence>
<dbReference type="Gene3D" id="3.30.1330.40">
    <property type="entry name" value="RutC-like"/>
    <property type="match status" value="1"/>
</dbReference>
<comment type="caution">
    <text evidence="1">The sequence shown here is derived from an EMBL/GenBank/DDBJ whole genome shotgun (WGS) entry which is preliminary data.</text>
</comment>
<dbReference type="PANTHER" id="PTHR43760:SF1">
    <property type="entry name" value="ENDORIBONUCLEASE L-PSP_CHORISMATE MUTASE-LIKE DOMAIN-CONTAINING PROTEIN"/>
    <property type="match status" value="1"/>
</dbReference>
<dbReference type="PANTHER" id="PTHR43760">
    <property type="entry name" value="ENDORIBONUCLEASE-RELATED"/>
    <property type="match status" value="1"/>
</dbReference>
<dbReference type="CDD" id="cd02199">
    <property type="entry name" value="YjgF_YER057c_UK114_like_1"/>
    <property type="match status" value="1"/>
</dbReference>
<proteinExistence type="predicted"/>